<keyword evidence="3" id="KW-1185">Reference proteome</keyword>
<protein>
    <recommendedName>
        <fullName evidence="4">Basic proline-rich protein-like</fullName>
    </recommendedName>
</protein>
<feature type="compositionally biased region" description="Basic residues" evidence="1">
    <location>
        <begin position="203"/>
        <end position="221"/>
    </location>
</feature>
<feature type="compositionally biased region" description="Basic residues" evidence="1">
    <location>
        <begin position="354"/>
        <end position="370"/>
    </location>
</feature>
<feature type="compositionally biased region" description="Low complexity" evidence="1">
    <location>
        <begin position="271"/>
        <end position="282"/>
    </location>
</feature>
<dbReference type="EMBL" id="OX459948">
    <property type="protein sequence ID" value="CAI9155254.1"/>
    <property type="molecule type" value="Genomic_DNA"/>
</dbReference>
<feature type="compositionally biased region" description="Low complexity" evidence="1">
    <location>
        <begin position="143"/>
        <end position="153"/>
    </location>
</feature>
<proteinExistence type="predicted"/>
<feature type="compositionally biased region" description="Low complexity" evidence="1">
    <location>
        <begin position="408"/>
        <end position="418"/>
    </location>
</feature>
<gene>
    <name evidence="2" type="ORF">MRATA1EN1_LOCUS4216</name>
</gene>
<accession>A0ABN8Y0X9</accession>
<organism evidence="2 3">
    <name type="scientific">Rangifer tarandus platyrhynchus</name>
    <name type="common">Svalbard reindeer</name>
    <dbReference type="NCBI Taxonomy" id="3082113"/>
    <lineage>
        <taxon>Eukaryota</taxon>
        <taxon>Metazoa</taxon>
        <taxon>Chordata</taxon>
        <taxon>Craniata</taxon>
        <taxon>Vertebrata</taxon>
        <taxon>Euteleostomi</taxon>
        <taxon>Mammalia</taxon>
        <taxon>Eutheria</taxon>
        <taxon>Laurasiatheria</taxon>
        <taxon>Artiodactyla</taxon>
        <taxon>Ruminantia</taxon>
        <taxon>Pecora</taxon>
        <taxon>Cervidae</taxon>
        <taxon>Odocoileinae</taxon>
        <taxon>Rangifer</taxon>
    </lineage>
</organism>
<evidence type="ECO:0000313" key="3">
    <source>
        <dbReference type="Proteomes" id="UP001176941"/>
    </source>
</evidence>
<feature type="compositionally biased region" description="Pro residues" evidence="1">
    <location>
        <begin position="492"/>
        <end position="502"/>
    </location>
</feature>
<feature type="compositionally biased region" description="Basic residues" evidence="1">
    <location>
        <begin position="246"/>
        <end position="270"/>
    </location>
</feature>
<sequence>MGSSILSQHHVDKTSGVQELREQVGLEVQPELHHVSSKAFSLASQAPRCSGGRTVISHPVWFPSGQCAVMPSIKGQGPCTSHSCHCYDVQRHSPPGRSPGALTKRAAGREFGVRSHGAGLLEAQPSGERRLVAIMQPPPPLARPARQGGVPSSPRRPAPASAPLPFFSSSRTWGAPGAPRLRARNSAPAAGTGRARDAPRAACSRHPRPTRRPAHFPRRRPTSPGGRPRAGRRRRRAGRDALCSRRCGRRSRRARRGRSRAGGGGRRRPRAAAAQPPRARAPIAHSHWSCSPTFPPSFFFRMEPATRARRRREETRSRSPARRHAPSCPPSPPHGRQHNKKPFTCEEVTLGRTARPRRRQPRGRRQKLGRRAALGARVRAPRRRRCAPAPGPRPSSPLAPHTPNSSLPTPRAAPAPARSDFLPLPPLPEAPGELSRLPGRAGSSAARCRGGYKTQSGLRSWLGGRGQGAGSSGAELAGGERGSGEFQGLRVPRPPPPRRSFV</sequence>
<feature type="compositionally biased region" description="Low complexity" evidence="1">
    <location>
        <begin position="289"/>
        <end position="305"/>
    </location>
</feature>
<name>A0ABN8Y0X9_RANTA</name>
<reference evidence="2" key="1">
    <citation type="submission" date="2023-04" db="EMBL/GenBank/DDBJ databases">
        <authorList>
            <consortium name="ELIXIR-Norway"/>
        </authorList>
    </citation>
    <scope>NUCLEOTIDE SEQUENCE [LARGE SCALE GENOMIC DNA]</scope>
</reference>
<evidence type="ECO:0000313" key="2">
    <source>
        <dbReference type="EMBL" id="CAI9155254.1"/>
    </source>
</evidence>
<evidence type="ECO:0008006" key="4">
    <source>
        <dbReference type="Google" id="ProtNLM"/>
    </source>
</evidence>
<evidence type="ECO:0000256" key="1">
    <source>
        <dbReference type="SAM" id="MobiDB-lite"/>
    </source>
</evidence>
<feature type="region of interest" description="Disordered" evidence="1">
    <location>
        <begin position="138"/>
        <end position="502"/>
    </location>
</feature>
<dbReference type="Proteomes" id="UP001176941">
    <property type="component" value="Chromosome 12"/>
</dbReference>